<dbReference type="InterPro" id="IPR004843">
    <property type="entry name" value="Calcineurin-like_PHP"/>
</dbReference>
<dbReference type="OrthoDB" id="9773856at2"/>
<evidence type="ECO:0000256" key="1">
    <source>
        <dbReference type="ARBA" id="ARBA00010555"/>
    </source>
</evidence>
<keyword evidence="3" id="KW-0540">Nuclease</keyword>
<organism evidence="7 8">
    <name type="scientific">Corynebacterium tapiri</name>
    <dbReference type="NCBI Taxonomy" id="1448266"/>
    <lineage>
        <taxon>Bacteria</taxon>
        <taxon>Bacillati</taxon>
        <taxon>Actinomycetota</taxon>
        <taxon>Actinomycetes</taxon>
        <taxon>Mycobacteriales</taxon>
        <taxon>Corynebacteriaceae</taxon>
        <taxon>Corynebacterium</taxon>
    </lineage>
</organism>
<dbReference type="InterPro" id="IPR050535">
    <property type="entry name" value="DNA_Repair-Maintenance_Comp"/>
</dbReference>
<sequence length="378" mass="41476">MHSITFLHTSDLQLGMTRWFLGDDGQALFDDSRLRAIRRIGQLATETDAQFVVIAGDVFDANALSPRVIKRVIDELKRLPVPVYLLPGNHDPLVADSVFRHTGDLDGVIVVDDSEVREVAPGVELVGAPWFSKHPTGDLVRRALEPLGASEKIRIGLAHGQAESRSGEIIAGWFDLAYVEEAMAQRRLDYLALGDTHSAQPVGDSGRVWFSGSPEVTDFAEDSGGGEHNSGQVLQVDITKEPGSDSQVSVTEHRVGEWTFAAPTETIYSDEDIDAFLARLDSYPEKSRTVIKYTLEGTLSLEQTRRLEMGIDARKDVFANLYERESRMDLHVEPTDEEIADLALGGVAASALAELLEDPDDNVATDAAHLLFRLSQEA</sequence>
<dbReference type="PIRSF" id="PIRSF033093">
    <property type="entry name" value="UCP_ML1119"/>
    <property type="match status" value="1"/>
</dbReference>
<evidence type="ECO:0000256" key="2">
    <source>
        <dbReference type="ARBA" id="ARBA00013365"/>
    </source>
</evidence>
<proteinExistence type="inferred from homology"/>
<dbReference type="GO" id="GO:0004527">
    <property type="term" value="F:exonuclease activity"/>
    <property type="evidence" value="ECO:0007669"/>
    <property type="project" value="UniProtKB-KW"/>
</dbReference>
<keyword evidence="4" id="KW-0378">Hydrolase</keyword>
<comment type="caution">
    <text evidence="7">The sequence shown here is derived from an EMBL/GenBank/DDBJ whole genome shotgun (WGS) entry which is preliminary data.</text>
</comment>
<evidence type="ECO:0000313" key="7">
    <source>
        <dbReference type="EMBL" id="TNL99699.1"/>
    </source>
</evidence>
<name>A0A5C4U5M9_9CORY</name>
<dbReference type="RefSeq" id="WP_139464615.1">
    <property type="nucleotide sequence ID" value="NZ_VDHJ01000002.1"/>
</dbReference>
<keyword evidence="8" id="KW-1185">Reference proteome</keyword>
<protein>
    <recommendedName>
        <fullName evidence="2">Nuclease SbcCD subunit D</fullName>
    </recommendedName>
</protein>
<dbReference type="SUPFAM" id="SSF56300">
    <property type="entry name" value="Metallo-dependent phosphatases"/>
    <property type="match status" value="1"/>
</dbReference>
<dbReference type="PANTHER" id="PTHR30337:SF0">
    <property type="entry name" value="NUCLEASE SBCCD SUBUNIT D"/>
    <property type="match status" value="1"/>
</dbReference>
<evidence type="ECO:0000256" key="3">
    <source>
        <dbReference type="ARBA" id="ARBA00022722"/>
    </source>
</evidence>
<dbReference type="InterPro" id="IPR029052">
    <property type="entry name" value="Metallo-depent_PP-like"/>
</dbReference>
<dbReference type="Pfam" id="PF00149">
    <property type="entry name" value="Metallophos"/>
    <property type="match status" value="1"/>
</dbReference>
<reference evidence="7 8" key="1">
    <citation type="submission" date="2019-06" db="EMBL/GenBank/DDBJ databases">
        <authorList>
            <person name="Li J."/>
        </authorList>
    </citation>
    <scope>NUCLEOTIDE SEQUENCE [LARGE SCALE GENOMIC DNA]</scope>
    <source>
        <strain evidence="7 8">LMG 28165</strain>
    </source>
</reference>
<dbReference type="PANTHER" id="PTHR30337">
    <property type="entry name" value="COMPONENT OF ATP-DEPENDENT DSDNA EXONUCLEASE"/>
    <property type="match status" value="1"/>
</dbReference>
<accession>A0A5C4U5M9</accession>
<feature type="domain" description="Calcineurin-like phosphoesterase" evidence="6">
    <location>
        <begin position="5"/>
        <end position="221"/>
    </location>
</feature>
<comment type="similarity">
    <text evidence="1">Belongs to the SbcD family.</text>
</comment>
<gene>
    <name evidence="7" type="ORF">FHE74_01255</name>
</gene>
<keyword evidence="5 7" id="KW-0269">Exonuclease</keyword>
<dbReference type="Gene3D" id="3.60.21.10">
    <property type="match status" value="1"/>
</dbReference>
<evidence type="ECO:0000259" key="6">
    <source>
        <dbReference type="Pfam" id="PF00149"/>
    </source>
</evidence>
<dbReference type="CDD" id="cd00840">
    <property type="entry name" value="MPP_Mre11_N"/>
    <property type="match status" value="1"/>
</dbReference>
<dbReference type="InterPro" id="IPR014577">
    <property type="entry name" value="UCP033093_metalloPase"/>
</dbReference>
<evidence type="ECO:0000256" key="5">
    <source>
        <dbReference type="ARBA" id="ARBA00022839"/>
    </source>
</evidence>
<dbReference type="Proteomes" id="UP000312032">
    <property type="component" value="Unassembled WGS sequence"/>
</dbReference>
<evidence type="ECO:0000313" key="8">
    <source>
        <dbReference type="Proteomes" id="UP000312032"/>
    </source>
</evidence>
<dbReference type="EMBL" id="VDHJ01000002">
    <property type="protein sequence ID" value="TNL99699.1"/>
    <property type="molecule type" value="Genomic_DNA"/>
</dbReference>
<dbReference type="InterPro" id="IPR041796">
    <property type="entry name" value="Mre11_N"/>
</dbReference>
<evidence type="ECO:0000256" key="4">
    <source>
        <dbReference type="ARBA" id="ARBA00022801"/>
    </source>
</evidence>
<dbReference type="AlphaFoldDB" id="A0A5C4U5M9"/>